<dbReference type="InterPro" id="IPR036928">
    <property type="entry name" value="AS_sf"/>
</dbReference>
<dbReference type="PANTHER" id="PTHR11895">
    <property type="entry name" value="TRANSAMIDASE"/>
    <property type="match status" value="1"/>
</dbReference>
<evidence type="ECO:0000259" key="1">
    <source>
        <dbReference type="Pfam" id="PF01425"/>
    </source>
</evidence>
<dbReference type="EC" id="6.3.5.6" evidence="2"/>
<dbReference type="InterPro" id="IPR023631">
    <property type="entry name" value="Amidase_dom"/>
</dbReference>
<dbReference type="GO" id="GO:0050566">
    <property type="term" value="F:asparaginyl-tRNA synthase (glutamine-hydrolyzing) activity"/>
    <property type="evidence" value="ECO:0007669"/>
    <property type="project" value="UniProtKB-EC"/>
</dbReference>
<gene>
    <name evidence="2" type="ORF">J2Z37_001678</name>
</gene>
<feature type="domain" description="Amidase" evidence="1">
    <location>
        <begin position="27"/>
        <end position="449"/>
    </location>
</feature>
<dbReference type="GO" id="GO:0050567">
    <property type="term" value="F:glutaminyl-tRNA synthase (glutamine-hydrolyzing) activity"/>
    <property type="evidence" value="ECO:0007669"/>
    <property type="project" value="UniProtKB-EC"/>
</dbReference>
<accession>A0ABS4GNI3</accession>
<dbReference type="Gene3D" id="3.90.1300.10">
    <property type="entry name" value="Amidase signature (AS) domain"/>
    <property type="match status" value="1"/>
</dbReference>
<dbReference type="Pfam" id="PF01425">
    <property type="entry name" value="Amidase"/>
    <property type="match status" value="1"/>
</dbReference>
<dbReference type="RefSeq" id="WP_342453797.1">
    <property type="nucleotide sequence ID" value="NZ_JAGGKT010000003.1"/>
</dbReference>
<proteinExistence type="predicted"/>
<evidence type="ECO:0000313" key="3">
    <source>
        <dbReference type="Proteomes" id="UP001519343"/>
    </source>
</evidence>
<sequence>MAQKDLLGMDIMSLARAYRQKQVTPVEVTQALLTRIHEMNPKLNAFVTLMEDEAMEKAKLAGEEIRKGNWQGPLHGVPIGLKDLIYTAGVRTTMGSEIYKDFIPDYNATVVEKLEQNGAIIIGKLNTHEFAYGPTGDISCFGPVHNPYDLERMTGGSSSGSGAAVAAGLCFGALGTDTGGSVRIPSSACGIVGMKTTFGRVSKYGVFPLAYSLDTVGPMTRTVRDNAMMLTALAGYDSSDPYSAERGGEDFTRKLGKGVQGKVLGVPTTLFYDSLDDEVRQQVDKAIQKFKEMGAEIREVDIDLSQLAWGQLMTIRSEAYAVHAEHMRGKADQLHPDVRMRLEASKETMGWEYIKAQEVRRQIIQSINKVFEKVEALIAPTIAVLPPKIGQREVELNGLKEHVYSALLRLNGPANFSGLPSISIPCGFSKSGLPIGMQLIGKHFSEANLYRIAEAIEEASSLPTLKWDVE</sequence>
<dbReference type="EC" id="6.3.5.7" evidence="2"/>
<dbReference type="Proteomes" id="UP001519343">
    <property type="component" value="Unassembled WGS sequence"/>
</dbReference>
<dbReference type="InterPro" id="IPR020556">
    <property type="entry name" value="Amidase_CS"/>
</dbReference>
<protein>
    <submittedName>
        <fullName evidence="2">Aspartyl-tRNA(Asn)/glutamyl-tRNA(Gln) amidotransferase subunit A</fullName>
        <ecNumber evidence="2">6.3.5.6</ecNumber>
        <ecNumber evidence="2">6.3.5.7</ecNumber>
    </submittedName>
</protein>
<dbReference type="SUPFAM" id="SSF75304">
    <property type="entry name" value="Amidase signature (AS) enzymes"/>
    <property type="match status" value="1"/>
</dbReference>
<dbReference type="PROSITE" id="PS00571">
    <property type="entry name" value="AMIDASES"/>
    <property type="match status" value="1"/>
</dbReference>
<organism evidence="2 3">
    <name type="scientific">Ammoniphilus resinae</name>
    <dbReference type="NCBI Taxonomy" id="861532"/>
    <lineage>
        <taxon>Bacteria</taxon>
        <taxon>Bacillati</taxon>
        <taxon>Bacillota</taxon>
        <taxon>Bacilli</taxon>
        <taxon>Bacillales</taxon>
        <taxon>Paenibacillaceae</taxon>
        <taxon>Aneurinibacillus group</taxon>
        <taxon>Ammoniphilus</taxon>
    </lineage>
</organism>
<comment type="caution">
    <text evidence="2">The sequence shown here is derived from an EMBL/GenBank/DDBJ whole genome shotgun (WGS) entry which is preliminary data.</text>
</comment>
<evidence type="ECO:0000313" key="2">
    <source>
        <dbReference type="EMBL" id="MBP1931677.1"/>
    </source>
</evidence>
<keyword evidence="3" id="KW-1185">Reference proteome</keyword>
<dbReference type="EMBL" id="JAGGKT010000003">
    <property type="protein sequence ID" value="MBP1931677.1"/>
    <property type="molecule type" value="Genomic_DNA"/>
</dbReference>
<name>A0ABS4GNI3_9BACL</name>
<dbReference type="InterPro" id="IPR000120">
    <property type="entry name" value="Amidase"/>
</dbReference>
<dbReference type="PANTHER" id="PTHR11895:SF176">
    <property type="entry name" value="AMIDASE AMID-RELATED"/>
    <property type="match status" value="1"/>
</dbReference>
<reference evidence="2 3" key="1">
    <citation type="submission" date="2021-03" db="EMBL/GenBank/DDBJ databases">
        <title>Genomic Encyclopedia of Type Strains, Phase IV (KMG-IV): sequencing the most valuable type-strain genomes for metagenomic binning, comparative biology and taxonomic classification.</title>
        <authorList>
            <person name="Goeker M."/>
        </authorList>
    </citation>
    <scope>NUCLEOTIDE SEQUENCE [LARGE SCALE GENOMIC DNA]</scope>
    <source>
        <strain evidence="2 3">DSM 24738</strain>
    </source>
</reference>
<keyword evidence="2" id="KW-0436">Ligase</keyword>